<keyword evidence="3" id="KW-0393">Immunoglobulin domain</keyword>
<dbReference type="Proteomes" id="UP001176940">
    <property type="component" value="Unassembled WGS sequence"/>
</dbReference>
<evidence type="ECO:0000256" key="2">
    <source>
        <dbReference type="ARBA" id="ARBA00023180"/>
    </source>
</evidence>
<keyword evidence="2" id="KW-0325">Glycoprotein</keyword>
<dbReference type="PANTHER" id="PTHR44427:SF1">
    <property type="entry name" value="CARCINOEMBRYONIC ANTIGEN-RELATED CELL ADHESION MOLECULE 1"/>
    <property type="match status" value="1"/>
</dbReference>
<dbReference type="InterPro" id="IPR050831">
    <property type="entry name" value="CEA_cell_adhesion"/>
</dbReference>
<dbReference type="SMART" id="SM00409">
    <property type="entry name" value="IG"/>
    <property type="match status" value="2"/>
</dbReference>
<dbReference type="InterPro" id="IPR003599">
    <property type="entry name" value="Ig_sub"/>
</dbReference>
<evidence type="ECO:0000313" key="5">
    <source>
        <dbReference type="EMBL" id="CAJ0928372.1"/>
    </source>
</evidence>
<organism evidence="5 6">
    <name type="scientific">Ranitomeya imitator</name>
    <name type="common">mimic poison frog</name>
    <dbReference type="NCBI Taxonomy" id="111125"/>
    <lineage>
        <taxon>Eukaryota</taxon>
        <taxon>Metazoa</taxon>
        <taxon>Chordata</taxon>
        <taxon>Craniata</taxon>
        <taxon>Vertebrata</taxon>
        <taxon>Euteleostomi</taxon>
        <taxon>Amphibia</taxon>
        <taxon>Batrachia</taxon>
        <taxon>Anura</taxon>
        <taxon>Neobatrachia</taxon>
        <taxon>Hyloidea</taxon>
        <taxon>Dendrobatidae</taxon>
        <taxon>Dendrobatinae</taxon>
        <taxon>Ranitomeya</taxon>
    </lineage>
</organism>
<proteinExistence type="predicted"/>
<evidence type="ECO:0000259" key="4">
    <source>
        <dbReference type="PROSITE" id="PS50835"/>
    </source>
</evidence>
<name>A0ABN9KY12_9NEOB</name>
<protein>
    <recommendedName>
        <fullName evidence="4">Ig-like domain-containing protein</fullName>
    </recommendedName>
</protein>
<dbReference type="PROSITE" id="PS50835">
    <property type="entry name" value="IG_LIKE"/>
    <property type="match status" value="1"/>
</dbReference>
<dbReference type="InterPro" id="IPR003598">
    <property type="entry name" value="Ig_sub2"/>
</dbReference>
<dbReference type="InterPro" id="IPR007110">
    <property type="entry name" value="Ig-like_dom"/>
</dbReference>
<dbReference type="InterPro" id="IPR036179">
    <property type="entry name" value="Ig-like_dom_sf"/>
</dbReference>
<dbReference type="SMART" id="SM00408">
    <property type="entry name" value="IGc2"/>
    <property type="match status" value="1"/>
</dbReference>
<reference evidence="5" key="1">
    <citation type="submission" date="2023-07" db="EMBL/GenBank/DDBJ databases">
        <authorList>
            <person name="Stuckert A."/>
        </authorList>
    </citation>
    <scope>NUCLEOTIDE SEQUENCE</scope>
</reference>
<dbReference type="EMBL" id="CAUEEQ010005102">
    <property type="protein sequence ID" value="CAJ0928372.1"/>
    <property type="molecule type" value="Genomic_DNA"/>
</dbReference>
<accession>A0ABN9KY12</accession>
<keyword evidence="6" id="KW-1185">Reference proteome</keyword>
<evidence type="ECO:0000313" key="6">
    <source>
        <dbReference type="Proteomes" id="UP001176940"/>
    </source>
</evidence>
<comment type="caution">
    <text evidence="5">The sequence shown here is derived from an EMBL/GenBank/DDBJ whole genome shotgun (WGS) entry which is preliminary data.</text>
</comment>
<dbReference type="SUPFAM" id="SSF48726">
    <property type="entry name" value="Immunoglobulin"/>
    <property type="match status" value="2"/>
</dbReference>
<dbReference type="Pfam" id="PF13927">
    <property type="entry name" value="Ig_3"/>
    <property type="match status" value="1"/>
</dbReference>
<dbReference type="PANTHER" id="PTHR44427">
    <property type="entry name" value="CARCINOEMBRYONIC ANTIGEN-RELATED CELL ADHESION MOLECULE 19"/>
    <property type="match status" value="1"/>
</dbReference>
<evidence type="ECO:0000256" key="1">
    <source>
        <dbReference type="ARBA" id="ARBA00022729"/>
    </source>
</evidence>
<feature type="domain" description="Ig-like" evidence="4">
    <location>
        <begin position="119"/>
        <end position="200"/>
    </location>
</feature>
<evidence type="ECO:0000256" key="3">
    <source>
        <dbReference type="ARBA" id="ARBA00023319"/>
    </source>
</evidence>
<dbReference type="InterPro" id="IPR013783">
    <property type="entry name" value="Ig-like_fold"/>
</dbReference>
<sequence>MDLTSGQISIRPIPQYPVINGSVTLSVIGITEKIMVVTWYKGRLARYQNQILSRDFARSPPLLPGPLYNERFSAFSNGSLHIKELHINDEGNYAAYMLTDTLEKTEHLKLNVYDSVTKPTITASINQPKENETLTLTCNTLQAVTIRWTRNGGPVLSRAKLSKDNKGLTLSRIKRRDSGEYRCEAENIASMDSSDPFTVTVTCK</sequence>
<keyword evidence="1" id="KW-0732">Signal</keyword>
<dbReference type="Gene3D" id="2.60.40.10">
    <property type="entry name" value="Immunoglobulins"/>
    <property type="match status" value="2"/>
</dbReference>
<gene>
    <name evidence="5" type="ORF">RIMI_LOCUS3401595</name>
</gene>